<dbReference type="RefSeq" id="WP_397083088.1">
    <property type="nucleotide sequence ID" value="NZ_JBITGY010000005.1"/>
</dbReference>
<reference evidence="2 3" key="1">
    <citation type="submission" date="2024-10" db="EMBL/GenBank/DDBJ databases">
        <title>The Natural Products Discovery Center: Release of the First 8490 Sequenced Strains for Exploring Actinobacteria Biosynthetic Diversity.</title>
        <authorList>
            <person name="Kalkreuter E."/>
            <person name="Kautsar S.A."/>
            <person name="Yang D."/>
            <person name="Bader C.D."/>
            <person name="Teijaro C.N."/>
            <person name="Fluegel L."/>
            <person name="Davis C.M."/>
            <person name="Simpson J.R."/>
            <person name="Lauterbach L."/>
            <person name="Steele A.D."/>
            <person name="Gui C."/>
            <person name="Meng S."/>
            <person name="Li G."/>
            <person name="Viehrig K."/>
            <person name="Ye F."/>
            <person name="Su P."/>
            <person name="Kiefer A.F."/>
            <person name="Nichols A."/>
            <person name="Cepeda A.J."/>
            <person name="Yan W."/>
            <person name="Fan B."/>
            <person name="Jiang Y."/>
            <person name="Adhikari A."/>
            <person name="Zheng C.-J."/>
            <person name="Schuster L."/>
            <person name="Cowan T.M."/>
            <person name="Smanski M.J."/>
            <person name="Chevrette M.G."/>
            <person name="De Carvalho L.P.S."/>
            <person name="Shen B."/>
        </authorList>
    </citation>
    <scope>NUCLEOTIDE SEQUENCE [LARGE SCALE GENOMIC DNA]</scope>
    <source>
        <strain evidence="2 3">NPDC050545</strain>
    </source>
</reference>
<proteinExistence type="predicted"/>
<comment type="caution">
    <text evidence="2">The sequence shown here is derived from an EMBL/GenBank/DDBJ whole genome shotgun (WGS) entry which is preliminary data.</text>
</comment>
<keyword evidence="1" id="KW-0812">Transmembrane</keyword>
<evidence type="ECO:0008006" key="4">
    <source>
        <dbReference type="Google" id="ProtNLM"/>
    </source>
</evidence>
<keyword evidence="1" id="KW-1133">Transmembrane helix</keyword>
<sequence length="147" mass="15929">MAEDQSARESLDRASRLSGQMRKQGRWHRAVIAMLGATAFALIVAAGILPASIRAAAATLALLCLMGLVVYSASRRVVPRHHRLLYSLVTPVGALLFTLTVLLGWVYFAGVWWWWIAGATASTLPFWTFVIVNTATAGNGEDRDSSA</sequence>
<dbReference type="Proteomes" id="UP001612741">
    <property type="component" value="Unassembled WGS sequence"/>
</dbReference>
<evidence type="ECO:0000256" key="1">
    <source>
        <dbReference type="SAM" id="Phobius"/>
    </source>
</evidence>
<keyword evidence="1" id="KW-0472">Membrane</keyword>
<gene>
    <name evidence="2" type="ORF">ACIBG2_19825</name>
</gene>
<protein>
    <recommendedName>
        <fullName evidence="4">DUF3040 domain-containing protein</fullName>
    </recommendedName>
</protein>
<dbReference type="EMBL" id="JBITGY010000005">
    <property type="protein sequence ID" value="MFI6499647.1"/>
    <property type="molecule type" value="Genomic_DNA"/>
</dbReference>
<name>A0ABW7YUP9_9ACTN</name>
<evidence type="ECO:0000313" key="3">
    <source>
        <dbReference type="Proteomes" id="UP001612741"/>
    </source>
</evidence>
<accession>A0ABW7YUP9</accession>
<feature type="transmembrane region" description="Helical" evidence="1">
    <location>
        <begin position="55"/>
        <end position="73"/>
    </location>
</feature>
<feature type="transmembrane region" description="Helical" evidence="1">
    <location>
        <begin position="30"/>
        <end position="49"/>
    </location>
</feature>
<feature type="transmembrane region" description="Helical" evidence="1">
    <location>
        <begin position="85"/>
        <end position="106"/>
    </location>
</feature>
<evidence type="ECO:0000313" key="2">
    <source>
        <dbReference type="EMBL" id="MFI6499647.1"/>
    </source>
</evidence>
<keyword evidence="3" id="KW-1185">Reference proteome</keyword>
<organism evidence="2 3">
    <name type="scientific">Nonomuraea typhae</name>
    <dbReference type="NCBI Taxonomy" id="2603600"/>
    <lineage>
        <taxon>Bacteria</taxon>
        <taxon>Bacillati</taxon>
        <taxon>Actinomycetota</taxon>
        <taxon>Actinomycetes</taxon>
        <taxon>Streptosporangiales</taxon>
        <taxon>Streptosporangiaceae</taxon>
        <taxon>Nonomuraea</taxon>
    </lineage>
</organism>
<feature type="transmembrane region" description="Helical" evidence="1">
    <location>
        <begin position="112"/>
        <end position="132"/>
    </location>
</feature>